<comment type="caution">
    <text evidence="2">The sequence shown here is derived from an EMBL/GenBank/DDBJ whole genome shotgun (WGS) entry which is preliminary data.</text>
</comment>
<dbReference type="EMBL" id="SADV01000012">
    <property type="protein sequence ID" value="TQR30851.1"/>
    <property type="molecule type" value="Genomic_DNA"/>
</dbReference>
<dbReference type="AlphaFoldDB" id="A0A544UEF6"/>
<dbReference type="OrthoDB" id="2729229at2"/>
<evidence type="ECO:0000313" key="2">
    <source>
        <dbReference type="EMBL" id="TQR30851.1"/>
    </source>
</evidence>
<dbReference type="Proteomes" id="UP000317944">
    <property type="component" value="Unassembled WGS sequence"/>
</dbReference>
<proteinExistence type="predicted"/>
<name>A0A544UEF6_LYSSH</name>
<feature type="region of interest" description="Disordered" evidence="1">
    <location>
        <begin position="1"/>
        <end position="26"/>
    </location>
</feature>
<accession>A0A544UEF6</accession>
<evidence type="ECO:0000313" key="3">
    <source>
        <dbReference type="Proteomes" id="UP000317944"/>
    </source>
</evidence>
<gene>
    <name evidence="2" type="ORF">C7Y47_14960</name>
</gene>
<organism evidence="2 3">
    <name type="scientific">Lysinibacillus sphaericus</name>
    <name type="common">Bacillus sphaericus</name>
    <dbReference type="NCBI Taxonomy" id="1421"/>
    <lineage>
        <taxon>Bacteria</taxon>
        <taxon>Bacillati</taxon>
        <taxon>Bacillota</taxon>
        <taxon>Bacilli</taxon>
        <taxon>Bacillales</taxon>
        <taxon>Bacillaceae</taxon>
        <taxon>Lysinibacillus</taxon>
    </lineage>
</organism>
<evidence type="ECO:0000256" key="1">
    <source>
        <dbReference type="SAM" id="MobiDB-lite"/>
    </source>
</evidence>
<protein>
    <submittedName>
        <fullName evidence="2">Uncharacterized protein</fullName>
    </submittedName>
</protein>
<sequence>MKKDEPFCKGAKCSNEETDEKSIKNGDIAEEPLEKIPYRKDFFPIYWGEMLELLEDLINDMSIGYQHFYVRELRNSIFISSIGMIPTSPYFGDNRGEWASPGRSRC</sequence>
<reference evidence="2 3" key="1">
    <citation type="submission" date="2018-03" db="EMBL/GenBank/DDBJ databases">
        <title>Aerobic endospore-forming bacteria genome sequencing and assembly.</title>
        <authorList>
            <person name="Cavalcante D.A."/>
            <person name="Driks A."/>
            <person name="Putonti C."/>
            <person name="De-Souza M.T."/>
        </authorList>
    </citation>
    <scope>NUCLEOTIDE SEQUENCE [LARGE SCALE GENOMIC DNA]</scope>
    <source>
        <strain evidence="2 3">SDF0037</strain>
    </source>
</reference>